<accession>A0ABS4SBL7</accession>
<feature type="transmembrane region" description="Helical" evidence="1">
    <location>
        <begin position="38"/>
        <end position="67"/>
    </location>
</feature>
<evidence type="ECO:0000313" key="3">
    <source>
        <dbReference type="Proteomes" id="UP001519294"/>
    </source>
</evidence>
<name>A0ABS4SBL7_9BACI</name>
<keyword evidence="1" id="KW-0812">Transmembrane</keyword>
<evidence type="ECO:0000313" key="2">
    <source>
        <dbReference type="EMBL" id="MBP2258885.1"/>
    </source>
</evidence>
<keyword evidence="3" id="KW-1185">Reference proteome</keyword>
<comment type="caution">
    <text evidence="2">The sequence shown here is derived from an EMBL/GenBank/DDBJ whole genome shotgun (WGS) entry which is preliminary data.</text>
</comment>
<keyword evidence="1" id="KW-1133">Transmembrane helix</keyword>
<evidence type="ECO:0000256" key="1">
    <source>
        <dbReference type="SAM" id="Phobius"/>
    </source>
</evidence>
<dbReference type="EMBL" id="JAGIKX010000040">
    <property type="protein sequence ID" value="MBP2258885.1"/>
    <property type="molecule type" value="Genomic_DNA"/>
</dbReference>
<proteinExistence type="predicted"/>
<dbReference type="RefSeq" id="WP_226981388.1">
    <property type="nucleotide sequence ID" value="NZ_JAGIKX010000040.1"/>
</dbReference>
<sequence length="78" mass="8264">MYAATIESGIFSNVATQLIIWAIPGALIQFIGGPKGQMAILLATGLLLVNPLAGWAVLAGILIRVIVNKYAKTKDNQK</sequence>
<keyword evidence="1" id="KW-0472">Membrane</keyword>
<dbReference type="Proteomes" id="UP001519294">
    <property type="component" value="Unassembled WGS sequence"/>
</dbReference>
<reference evidence="2 3" key="1">
    <citation type="submission" date="2021-03" db="EMBL/GenBank/DDBJ databases">
        <title>Genomic Encyclopedia of Type Strains, Phase IV (KMG-IV): sequencing the most valuable type-strain genomes for metagenomic binning, comparative biology and taxonomic classification.</title>
        <authorList>
            <person name="Goeker M."/>
        </authorList>
    </citation>
    <scope>NUCLEOTIDE SEQUENCE [LARGE SCALE GENOMIC DNA]</scope>
    <source>
        <strain evidence="2 3">DSM 25790</strain>
    </source>
</reference>
<protein>
    <submittedName>
        <fullName evidence="2">Oligopeptide transporter (OPT) family protein</fullName>
    </submittedName>
</protein>
<gene>
    <name evidence="2" type="ORF">J2Z81_002873</name>
</gene>
<feature type="transmembrane region" description="Helical" evidence="1">
    <location>
        <begin position="12"/>
        <end position="32"/>
    </location>
</feature>
<organism evidence="2 3">
    <name type="scientific">Virgibacillus alimentarius</name>
    <dbReference type="NCBI Taxonomy" id="698769"/>
    <lineage>
        <taxon>Bacteria</taxon>
        <taxon>Bacillati</taxon>
        <taxon>Bacillota</taxon>
        <taxon>Bacilli</taxon>
        <taxon>Bacillales</taxon>
        <taxon>Bacillaceae</taxon>
        <taxon>Virgibacillus</taxon>
    </lineage>
</organism>